<evidence type="ECO:0000256" key="5">
    <source>
        <dbReference type="ARBA" id="ARBA00022692"/>
    </source>
</evidence>
<comment type="similarity">
    <text evidence="2">Belongs to the ElaB/YgaM/YqjD family.</text>
</comment>
<dbReference type="GO" id="GO:0005886">
    <property type="term" value="C:plasma membrane"/>
    <property type="evidence" value="ECO:0007669"/>
    <property type="project" value="UniProtKB-SubCell"/>
</dbReference>
<dbReference type="InterPro" id="IPR043604">
    <property type="entry name" value="DUF883_N"/>
</dbReference>
<name>A0A2S9GUZ1_9BURK</name>
<keyword evidence="6 9" id="KW-1133">Transmembrane helix</keyword>
<feature type="domain" description="DUF883" evidence="10">
    <location>
        <begin position="8"/>
        <end position="57"/>
    </location>
</feature>
<reference evidence="12 13" key="1">
    <citation type="submission" date="2018-02" db="EMBL/GenBank/DDBJ databases">
        <title>Solimicrobium silvestre gen. nov., sp. nov., isolated from alpine forest soil.</title>
        <authorList>
            <person name="Margesin R."/>
            <person name="Albuquerque L."/>
            <person name="Zhang D.-C."/>
            <person name="Froufe H.J.C."/>
            <person name="Severino R."/>
            <person name="Roxo I."/>
            <person name="Egas C."/>
            <person name="Da Costa M.S."/>
        </authorList>
    </citation>
    <scope>NUCLEOTIDE SEQUENCE [LARGE SCALE GENOMIC DNA]</scope>
    <source>
        <strain evidence="12 13">S20-91</strain>
    </source>
</reference>
<dbReference type="GO" id="GO:0043022">
    <property type="term" value="F:ribosome binding"/>
    <property type="evidence" value="ECO:0007669"/>
    <property type="project" value="InterPro"/>
</dbReference>
<dbReference type="Pfam" id="PF19029">
    <property type="entry name" value="DUF883_C"/>
    <property type="match status" value="1"/>
</dbReference>
<evidence type="ECO:0000256" key="6">
    <source>
        <dbReference type="ARBA" id="ARBA00022989"/>
    </source>
</evidence>
<evidence type="ECO:0000313" key="12">
    <source>
        <dbReference type="EMBL" id="PRC91545.1"/>
    </source>
</evidence>
<protein>
    <recommendedName>
        <fullName evidence="14">DUF883 domain-containing protein</fullName>
    </recommendedName>
</protein>
<comment type="caution">
    <text evidence="12">The sequence shown here is derived from an EMBL/GenBank/DDBJ whole genome shotgun (WGS) entry which is preliminary data.</text>
</comment>
<sequence length="101" mass="11033">MSSHTNNDDLMHDLQAVIKDAEVLMKSSALPNGEDFRSAKERIETTLKNAKDEIIRLEKLVVGKTKEAAQATDTYVKDNPWQAVGLGAAVGLVIGLLISRK</sequence>
<feature type="domain" description="DUF883" evidence="11">
    <location>
        <begin position="72"/>
        <end position="101"/>
    </location>
</feature>
<evidence type="ECO:0000259" key="10">
    <source>
        <dbReference type="Pfam" id="PF05957"/>
    </source>
</evidence>
<keyword evidence="7 9" id="KW-0472">Membrane</keyword>
<evidence type="ECO:0000313" key="13">
    <source>
        <dbReference type="Proteomes" id="UP000237839"/>
    </source>
</evidence>
<feature type="coiled-coil region" evidence="8">
    <location>
        <begin position="40"/>
        <end position="67"/>
    </location>
</feature>
<dbReference type="OrthoDB" id="9181874at2"/>
<keyword evidence="5 9" id="KW-0812">Transmembrane</keyword>
<organism evidence="12 13">
    <name type="scientific">Solimicrobium silvestre</name>
    <dbReference type="NCBI Taxonomy" id="2099400"/>
    <lineage>
        <taxon>Bacteria</taxon>
        <taxon>Pseudomonadati</taxon>
        <taxon>Pseudomonadota</taxon>
        <taxon>Betaproteobacteria</taxon>
        <taxon>Burkholderiales</taxon>
        <taxon>Oxalobacteraceae</taxon>
        <taxon>Solimicrobium</taxon>
    </lineage>
</organism>
<evidence type="ECO:0000256" key="7">
    <source>
        <dbReference type="ARBA" id="ARBA00023136"/>
    </source>
</evidence>
<dbReference type="InterPro" id="IPR043605">
    <property type="entry name" value="DUF883_C"/>
</dbReference>
<evidence type="ECO:0000256" key="3">
    <source>
        <dbReference type="ARBA" id="ARBA00022475"/>
    </source>
</evidence>
<keyword evidence="8" id="KW-0175">Coiled coil</keyword>
<evidence type="ECO:0000256" key="2">
    <source>
        <dbReference type="ARBA" id="ARBA00010423"/>
    </source>
</evidence>
<dbReference type="Proteomes" id="UP000237839">
    <property type="component" value="Unassembled WGS sequence"/>
</dbReference>
<proteinExistence type="inferred from homology"/>
<dbReference type="RefSeq" id="WP_105533411.1">
    <property type="nucleotide sequence ID" value="NZ_PUGF01000021.1"/>
</dbReference>
<evidence type="ECO:0000256" key="4">
    <source>
        <dbReference type="ARBA" id="ARBA00022519"/>
    </source>
</evidence>
<dbReference type="PANTHER" id="PTHR35893:SF3">
    <property type="entry name" value="INNER MEMBRANE PROTEIN"/>
    <property type="match status" value="1"/>
</dbReference>
<dbReference type="InterPro" id="IPR010279">
    <property type="entry name" value="YqjD/ElaB"/>
</dbReference>
<keyword evidence="4" id="KW-0997">Cell inner membrane</keyword>
<gene>
    <name evidence="12" type="ORF">S2091_3661</name>
</gene>
<evidence type="ECO:0008006" key="14">
    <source>
        <dbReference type="Google" id="ProtNLM"/>
    </source>
</evidence>
<dbReference type="PANTHER" id="PTHR35893">
    <property type="entry name" value="INNER MEMBRANE PROTEIN-RELATED"/>
    <property type="match status" value="1"/>
</dbReference>
<dbReference type="EMBL" id="PUGF01000021">
    <property type="protein sequence ID" value="PRC91545.1"/>
    <property type="molecule type" value="Genomic_DNA"/>
</dbReference>
<keyword evidence="3" id="KW-1003">Cell membrane</keyword>
<evidence type="ECO:0000256" key="8">
    <source>
        <dbReference type="SAM" id="Coils"/>
    </source>
</evidence>
<evidence type="ECO:0000256" key="1">
    <source>
        <dbReference type="ARBA" id="ARBA00004377"/>
    </source>
</evidence>
<accession>A0A2S9GUZ1</accession>
<evidence type="ECO:0000256" key="9">
    <source>
        <dbReference type="SAM" id="Phobius"/>
    </source>
</evidence>
<keyword evidence="13" id="KW-1185">Reference proteome</keyword>
<dbReference type="Pfam" id="PF05957">
    <property type="entry name" value="DUF883"/>
    <property type="match status" value="1"/>
</dbReference>
<feature type="transmembrane region" description="Helical" evidence="9">
    <location>
        <begin position="81"/>
        <end position="99"/>
    </location>
</feature>
<dbReference type="AlphaFoldDB" id="A0A2S9GUZ1"/>
<evidence type="ECO:0000259" key="11">
    <source>
        <dbReference type="Pfam" id="PF19029"/>
    </source>
</evidence>
<comment type="subcellular location">
    <subcellularLocation>
        <location evidence="1">Cell inner membrane</location>
        <topology evidence="1">Single-pass membrane protein</topology>
    </subcellularLocation>
</comment>